<reference evidence="2 3" key="1">
    <citation type="submission" date="2020-05" db="EMBL/GenBank/DDBJ databases">
        <authorList>
            <person name="Whitworth D."/>
        </authorList>
    </citation>
    <scope>NUCLEOTIDE SEQUENCE [LARGE SCALE GENOMIC DNA]</scope>
    <source>
        <strain evidence="2 3">AM005</strain>
    </source>
</reference>
<proteinExistence type="predicted"/>
<gene>
    <name evidence="2" type="ORF">HNV28_26460</name>
</gene>
<dbReference type="Pfam" id="PF13391">
    <property type="entry name" value="HNH_2"/>
    <property type="match status" value="1"/>
</dbReference>
<sequence>MRYWWVNQKQTHRHEIAGGYLWSPKRKRNGARNQFYENMREASPGDVVLAYWDGAIRGYGVVQSYCYDCPRPDGFSEGWEAIGYKVSVEFEVLAYPLSPKAHLEEIRPLLPAIYSPLHPETGNGLQSVYLAELPLAMGELLVALLNAKDLQIAATSHEASLEVVSPVEQARSQWEALAEGQVRAQAELSTTERDALVKARRGQGLFRENVAKVEKACRITGVSIPSFLIASHIKPWRHSSNQERLDGNNGLLLSPSIDCLFDRGFISFADNGHVLVSPVANQDALLRMGVNVAERPNVGAFNPAQRKYLEFHRTEIFLRVG</sequence>
<evidence type="ECO:0000259" key="1">
    <source>
        <dbReference type="Pfam" id="PF13391"/>
    </source>
</evidence>
<feature type="domain" description="HNH nuclease" evidence="1">
    <location>
        <begin position="217"/>
        <end position="268"/>
    </location>
</feature>
<dbReference type="AlphaFoldDB" id="A0A7Y4IMH8"/>
<keyword evidence="2" id="KW-0255">Endonuclease</keyword>
<dbReference type="InterPro" id="IPR003615">
    <property type="entry name" value="HNH_nuc"/>
</dbReference>
<name>A0A7Y4IMH8_MYXXA</name>
<organism evidence="2 3">
    <name type="scientific">Myxococcus xanthus</name>
    <dbReference type="NCBI Taxonomy" id="34"/>
    <lineage>
        <taxon>Bacteria</taxon>
        <taxon>Pseudomonadati</taxon>
        <taxon>Myxococcota</taxon>
        <taxon>Myxococcia</taxon>
        <taxon>Myxococcales</taxon>
        <taxon>Cystobacterineae</taxon>
        <taxon>Myxococcaceae</taxon>
        <taxon>Myxococcus</taxon>
    </lineage>
</organism>
<dbReference type="RefSeq" id="WP_171443806.1">
    <property type="nucleotide sequence ID" value="NZ_JABFNS010000044.1"/>
</dbReference>
<comment type="caution">
    <text evidence="2">The sequence shown here is derived from an EMBL/GenBank/DDBJ whole genome shotgun (WGS) entry which is preliminary data.</text>
</comment>
<evidence type="ECO:0000313" key="3">
    <source>
        <dbReference type="Proteomes" id="UP000533080"/>
    </source>
</evidence>
<evidence type="ECO:0000313" key="2">
    <source>
        <dbReference type="EMBL" id="NOJ81831.1"/>
    </source>
</evidence>
<keyword evidence="2" id="KW-0378">Hydrolase</keyword>
<dbReference type="Proteomes" id="UP000533080">
    <property type="component" value="Unassembled WGS sequence"/>
</dbReference>
<protein>
    <submittedName>
        <fullName evidence="2">HNH endonuclease</fullName>
    </submittedName>
</protein>
<dbReference type="EMBL" id="JABFNT010000102">
    <property type="protein sequence ID" value="NOJ81831.1"/>
    <property type="molecule type" value="Genomic_DNA"/>
</dbReference>
<accession>A0A7Y4IMH8</accession>
<dbReference type="GO" id="GO:0004519">
    <property type="term" value="F:endonuclease activity"/>
    <property type="evidence" value="ECO:0007669"/>
    <property type="project" value="UniProtKB-KW"/>
</dbReference>
<keyword evidence="2" id="KW-0540">Nuclease</keyword>